<reference evidence="1" key="1">
    <citation type="journal article" date="2021" name="New Phytol.">
        <title>Evolutionary innovations through gain and loss of genes in the ectomycorrhizal Boletales.</title>
        <authorList>
            <person name="Wu G."/>
            <person name="Miyauchi S."/>
            <person name="Morin E."/>
            <person name="Kuo A."/>
            <person name="Drula E."/>
            <person name="Varga T."/>
            <person name="Kohler A."/>
            <person name="Feng B."/>
            <person name="Cao Y."/>
            <person name="Lipzen A."/>
            <person name="Daum C."/>
            <person name="Hundley H."/>
            <person name="Pangilinan J."/>
            <person name="Johnson J."/>
            <person name="Barry K."/>
            <person name="LaButti K."/>
            <person name="Ng V."/>
            <person name="Ahrendt S."/>
            <person name="Min B."/>
            <person name="Choi I.G."/>
            <person name="Park H."/>
            <person name="Plett J.M."/>
            <person name="Magnuson J."/>
            <person name="Spatafora J.W."/>
            <person name="Nagy L.G."/>
            <person name="Henrissat B."/>
            <person name="Grigoriev I.V."/>
            <person name="Yang Z.L."/>
            <person name="Xu J."/>
            <person name="Martin F.M."/>
        </authorList>
    </citation>
    <scope>NUCLEOTIDE SEQUENCE</scope>
    <source>
        <strain evidence="1">KUC20120723A-06</strain>
    </source>
</reference>
<comment type="caution">
    <text evidence="1">The sequence shown here is derived from an EMBL/GenBank/DDBJ whole genome shotgun (WGS) entry which is preliminary data.</text>
</comment>
<gene>
    <name evidence="1" type="ORF">BV22DRAFT_36700</name>
</gene>
<organism evidence="1 2">
    <name type="scientific">Leucogyrophana mollusca</name>
    <dbReference type="NCBI Taxonomy" id="85980"/>
    <lineage>
        <taxon>Eukaryota</taxon>
        <taxon>Fungi</taxon>
        <taxon>Dikarya</taxon>
        <taxon>Basidiomycota</taxon>
        <taxon>Agaricomycotina</taxon>
        <taxon>Agaricomycetes</taxon>
        <taxon>Agaricomycetidae</taxon>
        <taxon>Boletales</taxon>
        <taxon>Boletales incertae sedis</taxon>
        <taxon>Leucogyrophana</taxon>
    </lineage>
</organism>
<sequence>MSKIAVTVSHGIATITLNEPQRLNALSPEDYDIFANSLREIDQRDDVVVTVWQATGNWFCAGTNVKARQEKEVGPTVRDQLLARVVQANTDCTRALYTHSKILVAALNGPVMGIAAAFLGNFDFIYSVPDAWLYVGFTFLGIIVEGGASVGFVNRMGLAKANEVLMFNSKKGAQELLECGFINKIFPSQSPESFHAAVREHLMSELDGLDRTAILTVKSLIRTGLKEKNDPDAVNLRESYAQAERFASGIPATRFGMIARKEIKHKL</sequence>
<accession>A0ACB8BYT6</accession>
<keyword evidence="2" id="KW-1185">Reference proteome</keyword>
<name>A0ACB8BYT6_9AGAM</name>
<dbReference type="Proteomes" id="UP000790709">
    <property type="component" value="Unassembled WGS sequence"/>
</dbReference>
<dbReference type="EMBL" id="MU266329">
    <property type="protein sequence ID" value="KAH7930824.1"/>
    <property type="molecule type" value="Genomic_DNA"/>
</dbReference>
<proteinExistence type="predicted"/>
<evidence type="ECO:0000313" key="1">
    <source>
        <dbReference type="EMBL" id="KAH7930824.1"/>
    </source>
</evidence>
<evidence type="ECO:0000313" key="2">
    <source>
        <dbReference type="Proteomes" id="UP000790709"/>
    </source>
</evidence>
<protein>
    <submittedName>
        <fullName evidence="1">ClpP crotonase</fullName>
    </submittedName>
</protein>